<dbReference type="PROSITE" id="PS50294">
    <property type="entry name" value="WD_REPEATS_REGION"/>
    <property type="match status" value="3"/>
</dbReference>
<dbReference type="Pfam" id="PF23869">
    <property type="entry name" value="Beta-prop_WDR75_1st"/>
    <property type="match status" value="1"/>
</dbReference>
<dbReference type="PROSITE" id="PS00678">
    <property type="entry name" value="WD_REPEATS_1"/>
    <property type="match status" value="2"/>
</dbReference>
<feature type="repeat" description="WD" evidence="5">
    <location>
        <begin position="252"/>
        <end position="293"/>
    </location>
</feature>
<dbReference type="GO" id="GO:0032040">
    <property type="term" value="C:small-subunit processome"/>
    <property type="evidence" value="ECO:0007669"/>
    <property type="project" value="TreeGrafter"/>
</dbReference>
<feature type="compositionally biased region" description="Acidic residues" evidence="7">
    <location>
        <begin position="63"/>
        <end position="86"/>
    </location>
</feature>
<name>A0A1R1XHZ1_9FUNG</name>
<dbReference type="GO" id="GO:0034511">
    <property type="term" value="F:U3 snoRNA binding"/>
    <property type="evidence" value="ECO:0007669"/>
    <property type="project" value="InterPro"/>
</dbReference>
<feature type="repeat" description="WD" evidence="5">
    <location>
        <begin position="294"/>
        <end position="327"/>
    </location>
</feature>
<sequence length="575" mass="64770">MAKDKFLSKPIGEKKGGFSGKRKSFNQNQGRLNKKSKSQQIQTKKRSNEEDNDDFDQVGVNAEYDDSASDSEADNFTDESDSNLETETEKRLRIAKEYVSNLRKDAEDMEADAEQIDKDLISSRLQQDVDDSLGKMHKRIADSYKNNLSNLKPLIFKNAHHLSVTCVEISPDGKYLYSGSKDNSLVKWSLELNRRVKSIKGQKKGGKDFSLGHCDSILCMAISSDGKFLATGSKDRLIHIWDASTMEYINTFRQHKDSVTGLAFRKGHNQLYSCSMDRMVKLWNVDEKAFIETLYGHQDSVGDICTIQREQAITVGSRDKSARVWKIIDETQLVFRAGVATEASSALASTKNYQVKEDDFISLPGEDSYNEEDIEIDSSAVALNAKRVNRSVVEAIKQYKKDLELAKERSINFIEMSVEAVSMLDEETFVTGGDSGAISLWSFSKKKPIFTFHIAHGIEQDGPTFYPRSITTLASLPLSDLFVSGSYDGYIKIWKVQQNKYQGFSLINTIPILGYINKALVYEHKSPNRNSLVTTANPISIVAAVGQEHKLGRWNKVKSTKNCIKVFRIEPEQKK</sequence>
<dbReference type="Pfam" id="PF00400">
    <property type="entry name" value="WD40"/>
    <property type="match status" value="2"/>
</dbReference>
<dbReference type="InterPro" id="IPR039241">
    <property type="entry name" value="Rrp9-like"/>
</dbReference>
<evidence type="ECO:0000313" key="9">
    <source>
        <dbReference type="Proteomes" id="UP000187429"/>
    </source>
</evidence>
<evidence type="ECO:0000313" key="8">
    <source>
        <dbReference type="EMBL" id="OMJ14242.1"/>
    </source>
</evidence>
<dbReference type="PANTHER" id="PTHR19865:SF0">
    <property type="entry name" value="U3 SMALL NUCLEOLAR RNA-INTERACTING PROTEIN 2"/>
    <property type="match status" value="1"/>
</dbReference>
<evidence type="ECO:0000256" key="3">
    <source>
        <dbReference type="ARBA" id="ARBA00022737"/>
    </source>
</evidence>
<dbReference type="PANTHER" id="PTHR19865">
    <property type="entry name" value="U3 SMALL NUCLEOLAR RNA INTERACTING PROTEIN 2"/>
    <property type="match status" value="1"/>
</dbReference>
<dbReference type="InterPro" id="IPR036322">
    <property type="entry name" value="WD40_repeat_dom_sf"/>
</dbReference>
<evidence type="ECO:0000256" key="1">
    <source>
        <dbReference type="ARBA" id="ARBA00004123"/>
    </source>
</evidence>
<dbReference type="Gene3D" id="2.130.10.10">
    <property type="entry name" value="YVTN repeat-like/Quinoprotein amine dehydrogenase"/>
    <property type="match status" value="2"/>
</dbReference>
<gene>
    <name evidence="8" type="ORF">AYI69_g8672</name>
</gene>
<feature type="region of interest" description="Disordered" evidence="7">
    <location>
        <begin position="1"/>
        <end position="89"/>
    </location>
</feature>
<protein>
    <submittedName>
        <fullName evidence="8">U3 small nucleolar RNA-interacting protein 2</fullName>
    </submittedName>
</protein>
<proteinExistence type="predicted"/>
<dbReference type="Proteomes" id="UP000187429">
    <property type="component" value="Unassembled WGS sequence"/>
</dbReference>
<evidence type="ECO:0000256" key="2">
    <source>
        <dbReference type="ARBA" id="ARBA00022574"/>
    </source>
</evidence>
<comment type="subcellular location">
    <subcellularLocation>
        <location evidence="1">Nucleus</location>
    </subcellularLocation>
</comment>
<accession>A0A1R1XHZ1</accession>
<dbReference type="EMBL" id="LSSM01004730">
    <property type="protein sequence ID" value="OMJ14242.1"/>
    <property type="molecule type" value="Genomic_DNA"/>
</dbReference>
<comment type="caution">
    <text evidence="8">The sequence shown here is derived from an EMBL/GenBank/DDBJ whole genome shotgun (WGS) entry which is preliminary data.</text>
</comment>
<evidence type="ECO:0000256" key="4">
    <source>
        <dbReference type="ARBA" id="ARBA00023242"/>
    </source>
</evidence>
<feature type="repeat" description="WD" evidence="5">
    <location>
        <begin position="210"/>
        <end position="251"/>
    </location>
</feature>
<organism evidence="8 9">
    <name type="scientific">Smittium culicis</name>
    <dbReference type="NCBI Taxonomy" id="133412"/>
    <lineage>
        <taxon>Eukaryota</taxon>
        <taxon>Fungi</taxon>
        <taxon>Fungi incertae sedis</taxon>
        <taxon>Zoopagomycota</taxon>
        <taxon>Kickxellomycotina</taxon>
        <taxon>Harpellomycetes</taxon>
        <taxon>Harpellales</taxon>
        <taxon>Legeriomycetaceae</taxon>
        <taxon>Smittium</taxon>
    </lineage>
</organism>
<evidence type="ECO:0000256" key="7">
    <source>
        <dbReference type="SAM" id="MobiDB-lite"/>
    </source>
</evidence>
<dbReference type="PROSITE" id="PS50082">
    <property type="entry name" value="WD_REPEATS_2"/>
    <property type="match status" value="5"/>
</dbReference>
<keyword evidence="6" id="KW-0175">Coiled coil</keyword>
<feature type="repeat" description="WD" evidence="5">
    <location>
        <begin position="157"/>
        <end position="198"/>
    </location>
</feature>
<dbReference type="SMART" id="SM00320">
    <property type="entry name" value="WD40"/>
    <property type="match status" value="6"/>
</dbReference>
<evidence type="ECO:0000256" key="6">
    <source>
        <dbReference type="SAM" id="Coils"/>
    </source>
</evidence>
<dbReference type="SUPFAM" id="SSF50978">
    <property type="entry name" value="WD40 repeat-like"/>
    <property type="match status" value="1"/>
</dbReference>
<feature type="repeat" description="WD" evidence="5">
    <location>
        <begin position="470"/>
        <end position="504"/>
    </location>
</feature>
<evidence type="ECO:0000256" key="5">
    <source>
        <dbReference type="PROSITE-ProRule" id="PRU00221"/>
    </source>
</evidence>
<feature type="compositionally biased region" description="Basic and acidic residues" evidence="7">
    <location>
        <begin position="1"/>
        <end position="16"/>
    </location>
</feature>
<keyword evidence="4" id="KW-0539">Nucleus</keyword>
<keyword evidence="3" id="KW-0677">Repeat</keyword>
<dbReference type="InterPro" id="IPR020472">
    <property type="entry name" value="WD40_PAC1"/>
</dbReference>
<dbReference type="InterPro" id="IPR019775">
    <property type="entry name" value="WD40_repeat_CS"/>
</dbReference>
<dbReference type="InterPro" id="IPR001680">
    <property type="entry name" value="WD40_rpt"/>
</dbReference>
<dbReference type="AlphaFoldDB" id="A0A1R1XHZ1"/>
<feature type="coiled-coil region" evidence="6">
    <location>
        <begin position="92"/>
        <end position="119"/>
    </location>
</feature>
<reference evidence="9" key="1">
    <citation type="submission" date="2017-01" db="EMBL/GenBank/DDBJ databases">
        <authorList>
            <person name="Wang Y."/>
            <person name="White M."/>
            <person name="Kvist S."/>
            <person name="Moncalvo J.-M."/>
        </authorList>
    </citation>
    <scope>NUCLEOTIDE SEQUENCE [LARGE SCALE GENOMIC DNA]</scope>
    <source>
        <strain evidence="9">ID-206-W2</strain>
    </source>
</reference>
<keyword evidence="2 5" id="KW-0853">WD repeat</keyword>
<dbReference type="OrthoDB" id="189968at2759"/>
<dbReference type="PRINTS" id="PR00320">
    <property type="entry name" value="GPROTEINBRPT"/>
</dbReference>
<dbReference type="InterPro" id="IPR015943">
    <property type="entry name" value="WD40/YVTN_repeat-like_dom_sf"/>
</dbReference>
<keyword evidence="9" id="KW-1185">Reference proteome</keyword>